<proteinExistence type="predicted"/>
<reference evidence="1 2" key="1">
    <citation type="submission" date="2015-06" db="EMBL/GenBank/DDBJ databases">
        <title>Draft genome of the moderately acidophilic sulfate reducer Candidatus Desulfosporosinus acididurans strain M1.</title>
        <authorList>
            <person name="Poehlein A."/>
            <person name="Petzsch P."/>
            <person name="Johnson B.D."/>
            <person name="Schloemann M."/>
            <person name="Daniel R."/>
            <person name="Muehling M."/>
        </authorList>
    </citation>
    <scope>NUCLEOTIDE SEQUENCE [LARGE SCALE GENOMIC DNA]</scope>
    <source>
        <strain evidence="1 2">M1</strain>
    </source>
</reference>
<gene>
    <name evidence="1" type="ORF">DEAC_c05270</name>
</gene>
<accession>A0A0J1FV50</accession>
<organism evidence="1 2">
    <name type="scientific">Desulfosporosinus acididurans</name>
    <dbReference type="NCBI Taxonomy" id="476652"/>
    <lineage>
        <taxon>Bacteria</taxon>
        <taxon>Bacillati</taxon>
        <taxon>Bacillota</taxon>
        <taxon>Clostridia</taxon>
        <taxon>Eubacteriales</taxon>
        <taxon>Desulfitobacteriaceae</taxon>
        <taxon>Desulfosporosinus</taxon>
    </lineage>
</organism>
<evidence type="ECO:0000313" key="2">
    <source>
        <dbReference type="Proteomes" id="UP000036356"/>
    </source>
</evidence>
<dbReference type="Proteomes" id="UP000036356">
    <property type="component" value="Unassembled WGS sequence"/>
</dbReference>
<dbReference type="RefSeq" id="WP_047808476.1">
    <property type="nucleotide sequence ID" value="NZ_LDZY01000002.1"/>
</dbReference>
<sequence>MEIQAEDLKNLIEEGSKLLEMGCKVQDCRCIYWFLRGKSTLDQLGLESELLDRFRYSKELEERVNILQSVSGL</sequence>
<keyword evidence="2" id="KW-1185">Reference proteome</keyword>
<evidence type="ECO:0000313" key="1">
    <source>
        <dbReference type="EMBL" id="KLU67315.1"/>
    </source>
</evidence>
<comment type="caution">
    <text evidence="1">The sequence shown here is derived from an EMBL/GenBank/DDBJ whole genome shotgun (WGS) entry which is preliminary data.</text>
</comment>
<dbReference type="AlphaFoldDB" id="A0A0J1FV50"/>
<protein>
    <submittedName>
        <fullName evidence="1">Uncharacterized protein</fullName>
    </submittedName>
</protein>
<dbReference type="PATRIC" id="fig|476652.3.peg.534"/>
<name>A0A0J1FV50_9FIRM</name>
<dbReference type="EMBL" id="LDZY01000002">
    <property type="protein sequence ID" value="KLU67315.1"/>
    <property type="molecule type" value="Genomic_DNA"/>
</dbReference>